<dbReference type="AlphaFoldDB" id="A0AA35ZRQ4"/>
<sequence>MWEAKKPSDDQPKQTTGESGEFEHKPPPKSKYLKGNEALISKGKGNITDDDEDLSKGAKLKQKKHDQEIDEALRIAKEAEAREKEAREAQVTLETQKSFFPT</sequence>
<keyword evidence="3" id="KW-1185">Reference proteome</keyword>
<gene>
    <name evidence="2" type="ORF">LSALG_LOCUS36463</name>
</gene>
<organism evidence="2 3">
    <name type="scientific">Lactuca saligna</name>
    <name type="common">Willowleaf lettuce</name>
    <dbReference type="NCBI Taxonomy" id="75948"/>
    <lineage>
        <taxon>Eukaryota</taxon>
        <taxon>Viridiplantae</taxon>
        <taxon>Streptophyta</taxon>
        <taxon>Embryophyta</taxon>
        <taxon>Tracheophyta</taxon>
        <taxon>Spermatophyta</taxon>
        <taxon>Magnoliopsida</taxon>
        <taxon>eudicotyledons</taxon>
        <taxon>Gunneridae</taxon>
        <taxon>Pentapetalae</taxon>
        <taxon>asterids</taxon>
        <taxon>campanulids</taxon>
        <taxon>Asterales</taxon>
        <taxon>Asteraceae</taxon>
        <taxon>Cichorioideae</taxon>
        <taxon>Cichorieae</taxon>
        <taxon>Lactucinae</taxon>
        <taxon>Lactuca</taxon>
    </lineage>
</organism>
<name>A0AA35ZRQ4_LACSI</name>
<dbReference type="EMBL" id="OX465084">
    <property type="protein sequence ID" value="CAI9297668.1"/>
    <property type="molecule type" value="Genomic_DNA"/>
</dbReference>
<dbReference type="Proteomes" id="UP001177003">
    <property type="component" value="Chromosome 8"/>
</dbReference>
<evidence type="ECO:0000313" key="3">
    <source>
        <dbReference type="Proteomes" id="UP001177003"/>
    </source>
</evidence>
<evidence type="ECO:0000256" key="1">
    <source>
        <dbReference type="SAM" id="MobiDB-lite"/>
    </source>
</evidence>
<proteinExistence type="predicted"/>
<accession>A0AA35ZRQ4</accession>
<reference evidence="2" key="1">
    <citation type="submission" date="2023-04" db="EMBL/GenBank/DDBJ databases">
        <authorList>
            <person name="Vijverberg K."/>
            <person name="Xiong W."/>
            <person name="Schranz E."/>
        </authorList>
    </citation>
    <scope>NUCLEOTIDE SEQUENCE</scope>
</reference>
<feature type="compositionally biased region" description="Basic and acidic residues" evidence="1">
    <location>
        <begin position="1"/>
        <end position="12"/>
    </location>
</feature>
<protein>
    <submittedName>
        <fullName evidence="2">Uncharacterized protein</fullName>
    </submittedName>
</protein>
<evidence type="ECO:0000313" key="2">
    <source>
        <dbReference type="EMBL" id="CAI9297668.1"/>
    </source>
</evidence>
<feature type="region of interest" description="Disordered" evidence="1">
    <location>
        <begin position="1"/>
        <end position="67"/>
    </location>
</feature>